<feature type="transmembrane region" description="Helical" evidence="8">
    <location>
        <begin position="456"/>
        <end position="478"/>
    </location>
</feature>
<evidence type="ECO:0000256" key="6">
    <source>
        <dbReference type="ARBA" id="ARBA00022989"/>
    </source>
</evidence>
<dbReference type="EC" id="2.4.-.-" evidence="10"/>
<evidence type="ECO:0000256" key="1">
    <source>
        <dbReference type="ARBA" id="ARBA00004651"/>
    </source>
</evidence>
<keyword evidence="5 8" id="KW-0812">Transmembrane</keyword>
<proteinExistence type="predicted"/>
<evidence type="ECO:0000313" key="11">
    <source>
        <dbReference type="Proteomes" id="UP000824204"/>
    </source>
</evidence>
<comment type="caution">
    <text evidence="10">The sequence shown here is derived from an EMBL/GenBank/DDBJ whole genome shotgun (WGS) entry which is preliminary data.</text>
</comment>
<dbReference type="InterPro" id="IPR038731">
    <property type="entry name" value="RgtA/B/C-like"/>
</dbReference>
<dbReference type="GO" id="GO:0016763">
    <property type="term" value="F:pentosyltransferase activity"/>
    <property type="evidence" value="ECO:0007669"/>
    <property type="project" value="TreeGrafter"/>
</dbReference>
<feature type="transmembrane region" description="Helical" evidence="8">
    <location>
        <begin position="596"/>
        <end position="615"/>
    </location>
</feature>
<feature type="transmembrane region" description="Helical" evidence="8">
    <location>
        <begin position="664"/>
        <end position="685"/>
    </location>
</feature>
<evidence type="ECO:0000256" key="3">
    <source>
        <dbReference type="ARBA" id="ARBA00022676"/>
    </source>
</evidence>
<protein>
    <submittedName>
        <fullName evidence="10">Glycosyltransferase family 39 protein</fullName>
        <ecNumber evidence="10">2.4.-.-</ecNumber>
    </submittedName>
</protein>
<evidence type="ECO:0000256" key="8">
    <source>
        <dbReference type="SAM" id="Phobius"/>
    </source>
</evidence>
<feature type="transmembrane region" description="Helical" evidence="8">
    <location>
        <begin position="365"/>
        <end position="381"/>
    </location>
</feature>
<feature type="transmembrane region" description="Helical" evidence="8">
    <location>
        <begin position="387"/>
        <end position="403"/>
    </location>
</feature>
<dbReference type="PANTHER" id="PTHR33908">
    <property type="entry name" value="MANNOSYLTRANSFERASE YKCB-RELATED"/>
    <property type="match status" value="1"/>
</dbReference>
<keyword evidence="3 10" id="KW-0328">Glycosyltransferase</keyword>
<sequence length="710" mass="76825">MQIREGRASRLKSVMARVTRFGWAAIALVLAVFVIGACTIGGFSAYGDSYFAREKSQVVFYLDYSAAGGGKLQEIYVNVGSVYTEPGKDFSLTFARARAAEGSSFTISSLGEVKFSNVVPSGQTVGTNYNWVKAVDLEGKTFSTSYSIFRITVSADMFLNEVVFVNETGDVIPAYTSEKQVKPFLDSVWTTFRDPFHANDKSGERGALGDPDALVDGGRFSVGGTVYSNYTQDEMYTLLQLDNLRMKGLTTDGTFFADTDFGPLAVLFPALGTAIFGVCPFGLRIFSVLFTAALVAVCYLLGKNLFKSGGFGFLFACFAALGGLALTVGRLGVAYSLIALLLAASLYFMFRYFEGGNWGERPLKTASNVLFSGLLFALAVAADPKCLIALIAPVALFIAGWVRQRRDQKQEISVLRTQLLERNASENSEEAMQENVDAFNAAERKAAAAHGYANRVVWVFFVVSFFVASVLFVVLAAIPSYFTYLKLYEADPASPTLGLFGLIWAAVKDSFSLANVTQFTSANAINPFGWFLSLKGATLFSAGGEGVYNALNAQFNLALMVTSLVGFIFMTSYVILYAATGGKKGAYASEHAPRILNAYFLLLAGLAASLLQYLFAGSASAVQSFAFTVFYGGFAVLMFATAFAHDGSPYKMVGKLRLNATLRVLFGMCIVYALLFLLSLPMVFGFSVPDLAASICFGWTTFLNNGYYRP</sequence>
<keyword evidence="4 10" id="KW-0808">Transferase</keyword>
<feature type="transmembrane region" description="Helical" evidence="8">
    <location>
        <begin position="334"/>
        <end position="353"/>
    </location>
</feature>
<dbReference type="EMBL" id="DXFX01000011">
    <property type="protein sequence ID" value="HIX07052.1"/>
    <property type="molecule type" value="Genomic_DNA"/>
</dbReference>
<feature type="transmembrane region" description="Helical" evidence="8">
    <location>
        <begin position="691"/>
        <end position="708"/>
    </location>
</feature>
<feature type="transmembrane region" description="Helical" evidence="8">
    <location>
        <begin position="281"/>
        <end position="302"/>
    </location>
</feature>
<keyword evidence="2" id="KW-1003">Cell membrane</keyword>
<accession>A0A9D1V6N0</accession>
<dbReference type="AlphaFoldDB" id="A0A9D1V6N0"/>
<evidence type="ECO:0000256" key="7">
    <source>
        <dbReference type="ARBA" id="ARBA00023136"/>
    </source>
</evidence>
<evidence type="ECO:0000256" key="2">
    <source>
        <dbReference type="ARBA" id="ARBA00022475"/>
    </source>
</evidence>
<feature type="domain" description="Glycosyltransferase RgtA/B/C/D-like" evidence="9">
    <location>
        <begin position="262"/>
        <end position="405"/>
    </location>
</feature>
<evidence type="ECO:0000256" key="5">
    <source>
        <dbReference type="ARBA" id="ARBA00022692"/>
    </source>
</evidence>
<feature type="transmembrane region" description="Helical" evidence="8">
    <location>
        <begin position="309"/>
        <end position="328"/>
    </location>
</feature>
<dbReference type="GO" id="GO:0005886">
    <property type="term" value="C:plasma membrane"/>
    <property type="evidence" value="ECO:0007669"/>
    <property type="project" value="UniProtKB-SubCell"/>
</dbReference>
<dbReference type="Proteomes" id="UP000824204">
    <property type="component" value="Unassembled WGS sequence"/>
</dbReference>
<evidence type="ECO:0000313" key="10">
    <source>
        <dbReference type="EMBL" id="HIX07052.1"/>
    </source>
</evidence>
<feature type="transmembrane region" description="Helical" evidence="8">
    <location>
        <begin position="557"/>
        <end position="576"/>
    </location>
</feature>
<dbReference type="Pfam" id="PF13231">
    <property type="entry name" value="PMT_2"/>
    <property type="match status" value="1"/>
</dbReference>
<keyword evidence="7 8" id="KW-0472">Membrane</keyword>
<feature type="transmembrane region" description="Helical" evidence="8">
    <location>
        <begin position="21"/>
        <end position="46"/>
    </location>
</feature>
<reference evidence="10" key="1">
    <citation type="journal article" date="2021" name="PeerJ">
        <title>Extensive microbial diversity within the chicken gut microbiome revealed by metagenomics and culture.</title>
        <authorList>
            <person name="Gilroy R."/>
            <person name="Ravi A."/>
            <person name="Getino M."/>
            <person name="Pursley I."/>
            <person name="Horton D.L."/>
            <person name="Alikhan N.F."/>
            <person name="Baker D."/>
            <person name="Gharbi K."/>
            <person name="Hall N."/>
            <person name="Watson M."/>
            <person name="Adriaenssens E.M."/>
            <person name="Foster-Nyarko E."/>
            <person name="Jarju S."/>
            <person name="Secka A."/>
            <person name="Antonio M."/>
            <person name="Oren A."/>
            <person name="Chaudhuri R.R."/>
            <person name="La Ragione R."/>
            <person name="Hildebrand F."/>
            <person name="Pallen M.J."/>
        </authorList>
    </citation>
    <scope>NUCLEOTIDE SEQUENCE</scope>
    <source>
        <strain evidence="10">811</strain>
    </source>
</reference>
<dbReference type="InterPro" id="IPR050297">
    <property type="entry name" value="LipidA_mod_glycosyltrf_83"/>
</dbReference>
<comment type="subcellular location">
    <subcellularLocation>
        <location evidence="1">Cell membrane</location>
        <topology evidence="1">Multi-pass membrane protein</topology>
    </subcellularLocation>
</comment>
<dbReference type="PANTHER" id="PTHR33908:SF11">
    <property type="entry name" value="MEMBRANE PROTEIN"/>
    <property type="match status" value="1"/>
</dbReference>
<name>A0A9D1V6N0_9FIRM</name>
<gene>
    <name evidence="10" type="ORF">H9741_01085</name>
</gene>
<organism evidence="10 11">
    <name type="scientific">Candidatus Borkfalkia faecipullorum</name>
    <dbReference type="NCBI Taxonomy" id="2838510"/>
    <lineage>
        <taxon>Bacteria</taxon>
        <taxon>Bacillati</taxon>
        <taxon>Bacillota</taxon>
        <taxon>Clostridia</taxon>
        <taxon>Christensenellales</taxon>
        <taxon>Christensenellaceae</taxon>
        <taxon>Candidatus Borkfalkia</taxon>
    </lineage>
</organism>
<keyword evidence="6 8" id="KW-1133">Transmembrane helix</keyword>
<reference evidence="10" key="2">
    <citation type="submission" date="2021-04" db="EMBL/GenBank/DDBJ databases">
        <authorList>
            <person name="Gilroy R."/>
        </authorList>
    </citation>
    <scope>NUCLEOTIDE SEQUENCE</scope>
    <source>
        <strain evidence="10">811</strain>
    </source>
</reference>
<evidence type="ECO:0000259" key="9">
    <source>
        <dbReference type="Pfam" id="PF13231"/>
    </source>
</evidence>
<feature type="transmembrane region" description="Helical" evidence="8">
    <location>
        <begin position="621"/>
        <end position="643"/>
    </location>
</feature>
<dbReference type="GO" id="GO:0009103">
    <property type="term" value="P:lipopolysaccharide biosynthetic process"/>
    <property type="evidence" value="ECO:0007669"/>
    <property type="project" value="UniProtKB-ARBA"/>
</dbReference>
<evidence type="ECO:0000256" key="4">
    <source>
        <dbReference type="ARBA" id="ARBA00022679"/>
    </source>
</evidence>